<feature type="domain" description="Transcription regulator PadR C-terminal" evidence="2">
    <location>
        <begin position="92"/>
        <end position="167"/>
    </location>
</feature>
<dbReference type="Gene3D" id="1.10.10.10">
    <property type="entry name" value="Winged helix-like DNA-binding domain superfamily/Winged helix DNA-binding domain"/>
    <property type="match status" value="1"/>
</dbReference>
<evidence type="ECO:0000259" key="2">
    <source>
        <dbReference type="Pfam" id="PF10400"/>
    </source>
</evidence>
<dbReference type="InterPro" id="IPR036390">
    <property type="entry name" value="WH_DNA-bd_sf"/>
</dbReference>
<dbReference type="Pfam" id="PF03551">
    <property type="entry name" value="PadR"/>
    <property type="match status" value="1"/>
</dbReference>
<gene>
    <name evidence="3" type="ORF">SYNTR_0863</name>
</gene>
<protein>
    <recommendedName>
        <fullName evidence="5">Transcriptional regulator, PadR family</fullName>
    </recommendedName>
</protein>
<dbReference type="InterPro" id="IPR018309">
    <property type="entry name" value="Tscrpt_reg_PadR_C"/>
</dbReference>
<reference evidence="4" key="1">
    <citation type="journal article" date="2019" name="Microbiology">
        <title>Complete Genome Sequence of an Uncultured Bacterium of the Candidate Phylum Bipolaricaulota.</title>
        <authorList>
            <person name="Kadnikov V.V."/>
            <person name="Mardanov A.V."/>
            <person name="Beletsky A.V."/>
            <person name="Frank Y.A."/>
            <person name="Karnachuk O.V."/>
            <person name="Ravin N.V."/>
        </authorList>
    </citation>
    <scope>NUCLEOTIDE SEQUENCE [LARGE SCALE GENOMIC DNA]</scope>
</reference>
<dbReference type="AlphaFoldDB" id="A0A6I6DDZ1"/>
<dbReference type="InterPro" id="IPR036388">
    <property type="entry name" value="WH-like_DNA-bd_sf"/>
</dbReference>
<dbReference type="Pfam" id="PF10400">
    <property type="entry name" value="Vir_act_alpha_C"/>
    <property type="match status" value="1"/>
</dbReference>
<sequence length="179" mass="21349">MDLPTYGYNMIKKCFADFTPANPIINEGRLYSTLKQLDREGMVEREIRAQQDMPDQKIIKITPQGIAEFNEWLESEIDEEGHSKYDFFNQYPFLTKVNFFMFLSDADKLKKLKQQLEISDMRLRHFNEAREKMVQKKVDVNRTKIIEYGIDVEKLKIKWLEQFILELEQNMHKNEGGQT</sequence>
<feature type="domain" description="Transcription regulator PadR N-terminal" evidence="1">
    <location>
        <begin position="4"/>
        <end position="70"/>
    </location>
</feature>
<proteinExistence type="predicted"/>
<dbReference type="Proteomes" id="UP000426444">
    <property type="component" value="Chromosome"/>
</dbReference>
<dbReference type="KEGG" id="salq:SYNTR_0863"/>
<evidence type="ECO:0000259" key="1">
    <source>
        <dbReference type="Pfam" id="PF03551"/>
    </source>
</evidence>
<name>A0A6I6DDZ1_9FIRM</name>
<dbReference type="EMBL" id="CP046457">
    <property type="protein sequence ID" value="QGT99456.1"/>
    <property type="molecule type" value="Genomic_DNA"/>
</dbReference>
<evidence type="ECO:0000313" key="4">
    <source>
        <dbReference type="Proteomes" id="UP000426444"/>
    </source>
</evidence>
<evidence type="ECO:0008006" key="5">
    <source>
        <dbReference type="Google" id="ProtNLM"/>
    </source>
</evidence>
<accession>A0A6I6DDZ1</accession>
<dbReference type="InterPro" id="IPR005149">
    <property type="entry name" value="Tscrpt_reg_PadR_N"/>
</dbReference>
<dbReference type="SUPFAM" id="SSF46785">
    <property type="entry name" value="Winged helix' DNA-binding domain"/>
    <property type="match status" value="1"/>
</dbReference>
<organism evidence="3 4">
    <name type="scientific">Candidatus Syntrophocurvum alkaliphilum</name>
    <dbReference type="NCBI Taxonomy" id="2293317"/>
    <lineage>
        <taxon>Bacteria</taxon>
        <taxon>Bacillati</taxon>
        <taxon>Bacillota</taxon>
        <taxon>Clostridia</taxon>
        <taxon>Eubacteriales</taxon>
        <taxon>Syntrophomonadaceae</taxon>
        <taxon>Candidatus Syntrophocurvum</taxon>
    </lineage>
</organism>
<keyword evidence="4" id="KW-1185">Reference proteome</keyword>
<evidence type="ECO:0000313" key="3">
    <source>
        <dbReference type="EMBL" id="QGT99456.1"/>
    </source>
</evidence>